<sequence>MEDSSTAEGSSMDTSPTTGTTVTALVSTSLPSSSNTPSTATPSIAPYTSSTTHGITTSAVSSTATTTPSTPTVPQGNTPEPSTSTGTTPEPSTSTGTTPEPSTSTGTTPEPSTSTGTTPEPSTPTGTTPEPSTPTGTTPEPSTPTGTTPEPSTSTGTTPEPSTSTGTTPETSTSTGTTPEPSTSTGTTPEPSTSTRTTPEPSTSTGTTPEPSTSTGTTPEPSTPTGTTPEPSTSTGTTPEPSTPTGTTPEPSTSTGTTPEPSTSTGTTPEPNTSTGTTPEPSTPTGTTPEPSTPTGTTPEPSTSTGTTPEPSTPTGTTPEPSTSTGTTPEPSTPTGTTPEPSTSTGTTPEPSTPTGTTPEPSTSTGTTPEPSTPTGTTPEPSTSTRTTPEPSTSTGTTPEPSTPTGTTPEPSTSTGTTPEPSTPTGTTPEPSTPTGTTPEPSTPTGTTPEPSTPTGTTPEPSTPTGTTPEPSTPTGTTPEPSTSTGTTPEPSPPTGTTPEPSTSTGTTPEPSTSTGTTPEPSTPTGTTPEPSTPTGTTPEPSTSTGTTPEPSTPTGTTPEPSTSTGTTPEPSTPTGTTPEPSTSTGTTPEPSTPTGTTSEPSTSTRTTPEPSTSTGTTPEPSTPTGTTPEPSTSTGTTPEPSTPTGTTPEPSTSTGTTPEPSTPTGTTPEPSTPTGTTPEPSTPTGTTPEPSTSNGTTPEPSPPTGTTPEPSTPTGTTPEPSTSTGTTPEPSTSTGTTPEPSTPTGTTPEPSTPTGTTPEPSTPTGTTPEPSPPTGTTPEPSTPTPGCPAVRCPVQSTCLNGTCQCFSGSFLVNGSCQRAQVFPGELHLNLTFDEKMADRSSKIFLKTAANIASALRGILGVIGGYIRSDVVMLASGSVRATVNNVFQKSNITQASICEAIQKAINDAKPGELLNSATFVATALCSAVPPPCDSMSTDCKSTNPGEVQCSCKEGFLPGAFSDTRSCHACPSGMRVDSSKEKCESRCRSKGSPDDTTSPYPAQEQIPGPWGIPGITPIPRATTKWDSAPAMEMAQASSTHNLVDRRNQTNGGENGSYDLNAMRTFKEKDTSRYSYLVQGHENPYFKVKAAVGEFPEYREVKSGMEQKREQLRPDANHQEDMVFLQNVFSEKSLGYLMKIHEKLRQYERQSPSPILHSAATLAEDVVEELQSGPMSSEEKELLHLLTSPHLKAVLSVHDTVAQKNFDPVLPPLPDDFEDELEEESVKIVRLVKNKEPLGATIRRDDATGSVIVARIMRGGAADRSGLVHVGDELREVNGVSIIHKKPDEISQLLSQSQGSITLKIIPAIKEEDRLRESKVYMRALFDYIPLEDKATPCQEAGLPFKRGDILQVVTQDDPTWWQAKRVGDSNLRAGLIPSKHFQERSLALCSPHIFCSPACLPTEDCDCEGYFNGQYIVSPKCKAVAPSCGQVFSWEFYSAGLRRSFRLSRKDRQGSSGEGSEAGDLDFMTYEEVTRYQQRSNERPRLVVLIGSLGARINELKQKVIAENPHRYAVAVPHTTRPKKPQEKEGVEYHFVTKQQFDADVLNNKFIEHGEYKENQYGTSIEAIRSVQAKNKMCLVDVQPEALKRLRTAEFKPFIVFVKPRVPENRRRRNAAASPAGGEHARTTDEDLQEMRQSAIQIDQQYGHLADRVLIKEDSASACAELRGILERLERETFWVPLGWVRT</sequence>
<dbReference type="Pfam" id="PF07653">
    <property type="entry name" value="SH3_2"/>
    <property type="match status" value="1"/>
</dbReference>
<dbReference type="InterPro" id="IPR001452">
    <property type="entry name" value="SH3_domain"/>
</dbReference>
<evidence type="ECO:0008006" key="11">
    <source>
        <dbReference type="Google" id="ProtNLM"/>
    </source>
</evidence>
<dbReference type="SUPFAM" id="SSF52540">
    <property type="entry name" value="P-loop containing nucleoside triphosphate hydrolases"/>
    <property type="match status" value="1"/>
</dbReference>
<dbReference type="Pfam" id="PF00625">
    <property type="entry name" value="Guanylate_kin"/>
    <property type="match status" value="1"/>
</dbReference>
<dbReference type="SUPFAM" id="SSF50156">
    <property type="entry name" value="PDZ domain-like"/>
    <property type="match status" value="1"/>
</dbReference>
<dbReference type="PROSITE" id="PS50002">
    <property type="entry name" value="SH3"/>
    <property type="match status" value="1"/>
</dbReference>
<feature type="domain" description="SH3" evidence="5">
    <location>
        <begin position="1315"/>
        <end position="1385"/>
    </location>
</feature>
<feature type="compositionally biased region" description="Basic and acidic residues" evidence="4">
    <location>
        <begin position="980"/>
        <end position="992"/>
    </location>
</feature>
<evidence type="ECO:0000259" key="7">
    <source>
        <dbReference type="PROSITE" id="PS50106"/>
    </source>
</evidence>
<feature type="compositionally biased region" description="Pro residues" evidence="4">
    <location>
        <begin position="770"/>
        <end position="787"/>
    </location>
</feature>
<protein>
    <recommendedName>
        <fullName evidence="11">MAGUK p55 subfamily member 3-like</fullName>
    </recommendedName>
</protein>
<dbReference type="InterPro" id="IPR004172">
    <property type="entry name" value="L27_dom"/>
</dbReference>
<dbReference type="EMBL" id="JANIIK010000047">
    <property type="protein sequence ID" value="KAJ3601557.1"/>
    <property type="molecule type" value="Genomic_DNA"/>
</dbReference>
<dbReference type="Gene3D" id="3.40.50.300">
    <property type="entry name" value="P-loop containing nucleotide triphosphate hydrolases"/>
    <property type="match status" value="1"/>
</dbReference>
<dbReference type="Gene3D" id="2.30.42.10">
    <property type="match status" value="1"/>
</dbReference>
<keyword evidence="10" id="KW-1185">Reference proteome</keyword>
<dbReference type="InterPro" id="IPR027417">
    <property type="entry name" value="P-loop_NTPase"/>
</dbReference>
<dbReference type="InterPro" id="IPR036028">
    <property type="entry name" value="SH3-like_dom_sf"/>
</dbReference>
<dbReference type="PROSITE" id="PS50106">
    <property type="entry name" value="PDZ"/>
    <property type="match status" value="1"/>
</dbReference>
<dbReference type="SUPFAM" id="SSF57184">
    <property type="entry name" value="Growth factor receptor domain"/>
    <property type="match status" value="1"/>
</dbReference>
<evidence type="ECO:0000256" key="3">
    <source>
        <dbReference type="PROSITE-ProRule" id="PRU00192"/>
    </source>
</evidence>
<feature type="region of interest" description="Disordered" evidence="4">
    <location>
        <begin position="1609"/>
        <end position="1631"/>
    </location>
</feature>
<feature type="domain" description="L27" evidence="8">
    <location>
        <begin position="1150"/>
        <end position="1207"/>
    </location>
</feature>
<feature type="domain" description="Guanylate kinase-like" evidence="6">
    <location>
        <begin position="1483"/>
        <end position="1670"/>
    </location>
</feature>
<feature type="compositionally biased region" description="Low complexity" evidence="4">
    <location>
        <begin position="10"/>
        <end position="489"/>
    </location>
</feature>
<comment type="caution">
    <text evidence="9">The sequence shown here is derived from an EMBL/GenBank/DDBJ whole genome shotgun (WGS) entry which is preliminary data.</text>
</comment>
<keyword evidence="2 3" id="KW-0728">SH3 domain</keyword>
<dbReference type="OrthoDB" id="439127at2759"/>
<feature type="region of interest" description="Disordered" evidence="4">
    <location>
        <begin position="1"/>
        <end position="787"/>
    </location>
</feature>
<proteinExistence type="inferred from homology"/>
<feature type="region of interest" description="Disordered" evidence="4">
    <location>
        <begin position="980"/>
        <end position="1011"/>
    </location>
</feature>
<evidence type="ECO:0000259" key="5">
    <source>
        <dbReference type="PROSITE" id="PS50002"/>
    </source>
</evidence>
<evidence type="ECO:0000256" key="1">
    <source>
        <dbReference type="ARBA" id="ARBA00007014"/>
    </source>
</evidence>
<dbReference type="InterPro" id="IPR000082">
    <property type="entry name" value="SEA_dom"/>
</dbReference>
<dbReference type="Proteomes" id="UP001148018">
    <property type="component" value="Unassembled WGS sequence"/>
</dbReference>
<evidence type="ECO:0000259" key="6">
    <source>
        <dbReference type="PROSITE" id="PS50052"/>
    </source>
</evidence>
<evidence type="ECO:0000313" key="10">
    <source>
        <dbReference type="Proteomes" id="UP001148018"/>
    </source>
</evidence>
<dbReference type="InterPro" id="IPR014775">
    <property type="entry name" value="L27_C"/>
</dbReference>
<organism evidence="9 10">
    <name type="scientific">Muraenolepis orangiensis</name>
    <name type="common">Patagonian moray cod</name>
    <dbReference type="NCBI Taxonomy" id="630683"/>
    <lineage>
        <taxon>Eukaryota</taxon>
        <taxon>Metazoa</taxon>
        <taxon>Chordata</taxon>
        <taxon>Craniata</taxon>
        <taxon>Vertebrata</taxon>
        <taxon>Euteleostomi</taxon>
        <taxon>Actinopterygii</taxon>
        <taxon>Neopterygii</taxon>
        <taxon>Teleostei</taxon>
        <taxon>Neoteleostei</taxon>
        <taxon>Acanthomorphata</taxon>
        <taxon>Zeiogadaria</taxon>
        <taxon>Gadariae</taxon>
        <taxon>Gadiformes</taxon>
        <taxon>Muraenolepidoidei</taxon>
        <taxon>Muraenolepididae</taxon>
        <taxon>Muraenolepis</taxon>
    </lineage>
</organism>
<dbReference type="PROSITE" id="PS51022">
    <property type="entry name" value="L27"/>
    <property type="match status" value="1"/>
</dbReference>
<dbReference type="PANTHER" id="PTHR23122">
    <property type="entry name" value="MEMBRANE-ASSOCIATED GUANYLATE KINASE MAGUK"/>
    <property type="match status" value="1"/>
</dbReference>
<dbReference type="SUPFAM" id="SSF50044">
    <property type="entry name" value="SH3-domain"/>
    <property type="match status" value="1"/>
</dbReference>
<dbReference type="InterPro" id="IPR050716">
    <property type="entry name" value="MAGUK"/>
</dbReference>
<dbReference type="SMART" id="SM00326">
    <property type="entry name" value="SH3"/>
    <property type="match status" value="1"/>
</dbReference>
<dbReference type="Pfam" id="PF02828">
    <property type="entry name" value="L27"/>
    <property type="match status" value="2"/>
</dbReference>
<comment type="similarity">
    <text evidence="1">Belongs to the MAGUK family.</text>
</comment>
<feature type="domain" description="PDZ" evidence="7">
    <location>
        <begin position="1226"/>
        <end position="1307"/>
    </location>
</feature>
<dbReference type="Gene3D" id="2.30.30.40">
    <property type="entry name" value="SH3 Domains"/>
    <property type="match status" value="1"/>
</dbReference>
<dbReference type="InterPro" id="IPR036034">
    <property type="entry name" value="PDZ_sf"/>
</dbReference>
<gene>
    <name evidence="9" type="ORF">NHX12_032525</name>
</gene>
<dbReference type="CDD" id="cd06799">
    <property type="entry name" value="PDZ_MPP3-MPP4-MPP7-like"/>
    <property type="match status" value="1"/>
</dbReference>
<dbReference type="PROSITE" id="PS00856">
    <property type="entry name" value="GUANYLATE_KINASE_1"/>
    <property type="match status" value="1"/>
</dbReference>
<evidence type="ECO:0000256" key="2">
    <source>
        <dbReference type="ARBA" id="ARBA00022443"/>
    </source>
</evidence>
<reference evidence="9" key="1">
    <citation type="submission" date="2022-07" db="EMBL/GenBank/DDBJ databases">
        <title>Chromosome-level genome of Muraenolepis orangiensis.</title>
        <authorList>
            <person name="Kim J."/>
        </authorList>
    </citation>
    <scope>NUCLEOTIDE SEQUENCE</scope>
    <source>
        <strain evidence="9">KU_S4_2022</strain>
        <tissue evidence="9">Muscle</tissue>
    </source>
</reference>
<dbReference type="Gene3D" id="1.10.287.650">
    <property type="entry name" value="L27 domain"/>
    <property type="match status" value="1"/>
</dbReference>
<dbReference type="SMART" id="SM00569">
    <property type="entry name" value="L27"/>
    <property type="match status" value="2"/>
</dbReference>
<dbReference type="Pfam" id="PF01390">
    <property type="entry name" value="SEA"/>
    <property type="match status" value="1"/>
</dbReference>
<evidence type="ECO:0000259" key="8">
    <source>
        <dbReference type="PROSITE" id="PS51022"/>
    </source>
</evidence>
<dbReference type="PROSITE" id="PS50052">
    <property type="entry name" value="GUANYLATE_KINASE_2"/>
    <property type="match status" value="1"/>
</dbReference>
<dbReference type="Pfam" id="PF00595">
    <property type="entry name" value="PDZ"/>
    <property type="match status" value="1"/>
</dbReference>
<name>A0A9Q0IID8_9TELE</name>
<evidence type="ECO:0000256" key="4">
    <source>
        <dbReference type="SAM" id="MobiDB-lite"/>
    </source>
</evidence>
<dbReference type="FunFam" id="3.30.63.10:FF:000002">
    <property type="entry name" value="Guanylate kinase 1"/>
    <property type="match status" value="1"/>
</dbReference>
<dbReference type="InterPro" id="IPR001478">
    <property type="entry name" value="PDZ"/>
</dbReference>
<dbReference type="InterPro" id="IPR020590">
    <property type="entry name" value="Guanylate_kinase_CS"/>
</dbReference>
<dbReference type="SUPFAM" id="SSF101288">
    <property type="entry name" value="L27 domain"/>
    <property type="match status" value="1"/>
</dbReference>
<dbReference type="InterPro" id="IPR008144">
    <property type="entry name" value="Guanylate_kin-like_dom"/>
</dbReference>
<dbReference type="SMART" id="SM00228">
    <property type="entry name" value="PDZ"/>
    <property type="match status" value="1"/>
</dbReference>
<feature type="compositionally biased region" description="Low complexity" evidence="4">
    <location>
        <begin position="497"/>
        <end position="699"/>
    </location>
</feature>
<dbReference type="SMART" id="SM00072">
    <property type="entry name" value="GuKc"/>
    <property type="match status" value="1"/>
</dbReference>
<dbReference type="InterPro" id="IPR036892">
    <property type="entry name" value="L27_dom_sf"/>
</dbReference>
<dbReference type="InterPro" id="IPR009030">
    <property type="entry name" value="Growth_fac_rcpt_cys_sf"/>
</dbReference>
<feature type="compositionally biased region" description="Low complexity" evidence="4">
    <location>
        <begin position="707"/>
        <end position="769"/>
    </location>
</feature>
<accession>A0A9Q0IID8</accession>
<dbReference type="InterPro" id="IPR008145">
    <property type="entry name" value="GK/Ca_channel_bsu"/>
</dbReference>
<evidence type="ECO:0000313" key="9">
    <source>
        <dbReference type="EMBL" id="KAJ3601557.1"/>
    </source>
</evidence>